<dbReference type="Proteomes" id="UP000215086">
    <property type="component" value="Chromosome"/>
</dbReference>
<dbReference type="AlphaFoldDB" id="A0A286RIZ2"/>
<keyword evidence="2" id="KW-1185">Reference proteome</keyword>
<organism evidence="1 2">
    <name type="scientific">Thermogutta terrifontis</name>
    <dbReference type="NCBI Taxonomy" id="1331910"/>
    <lineage>
        <taxon>Bacteria</taxon>
        <taxon>Pseudomonadati</taxon>
        <taxon>Planctomycetota</taxon>
        <taxon>Planctomycetia</taxon>
        <taxon>Pirellulales</taxon>
        <taxon>Thermoguttaceae</taxon>
        <taxon>Thermogutta</taxon>
    </lineage>
</organism>
<sequence length="47" mass="5168">MPNDSLVRIMVIAVLPCGFATKRRFLSTFGIPAHLSFFGPPHVVILT</sequence>
<protein>
    <submittedName>
        <fullName evidence="1">Uncharacterized protein</fullName>
    </submittedName>
</protein>
<name>A0A286RIZ2_9BACT</name>
<gene>
    <name evidence="1" type="ORF">THTE_3325</name>
</gene>
<accession>A0A286RIZ2</accession>
<reference evidence="1 2" key="1">
    <citation type="journal article" name="Front. Microbiol.">
        <title>Sugar Metabolism of the First Thermophilic Planctomycete Thermogutta terrifontis: Comparative Genomic and Transcriptomic Approaches.</title>
        <authorList>
            <person name="Elcheninov A.G."/>
            <person name="Menzel P."/>
            <person name="Gudbergsdottir S.R."/>
            <person name="Slesarev A.I."/>
            <person name="Kadnikov V.V."/>
            <person name="Krogh A."/>
            <person name="Bonch-Osmolovskaya E.A."/>
            <person name="Peng X."/>
            <person name="Kublanov I.V."/>
        </authorList>
    </citation>
    <scope>NUCLEOTIDE SEQUENCE [LARGE SCALE GENOMIC DNA]</scope>
    <source>
        <strain evidence="1 2">R1</strain>
    </source>
</reference>
<proteinExistence type="predicted"/>
<evidence type="ECO:0000313" key="2">
    <source>
        <dbReference type="Proteomes" id="UP000215086"/>
    </source>
</evidence>
<dbReference type="EMBL" id="CP018477">
    <property type="protein sequence ID" value="ASV75927.1"/>
    <property type="molecule type" value="Genomic_DNA"/>
</dbReference>
<dbReference type="KEGG" id="ttf:THTE_3325"/>
<evidence type="ECO:0000313" key="1">
    <source>
        <dbReference type="EMBL" id="ASV75927.1"/>
    </source>
</evidence>